<keyword evidence="1" id="KW-0173">Coenzyme A biosynthesis</keyword>
<dbReference type="OrthoDB" id="1532798at2759"/>
<feature type="domain" description="Flavoprotein" evidence="6">
    <location>
        <begin position="1"/>
        <end position="175"/>
    </location>
</feature>
<evidence type="ECO:0000313" key="8">
    <source>
        <dbReference type="Proteomes" id="UP000789390"/>
    </source>
</evidence>
<organism evidence="7 8">
    <name type="scientific">Daphnia galeata</name>
    <dbReference type="NCBI Taxonomy" id="27404"/>
    <lineage>
        <taxon>Eukaryota</taxon>
        <taxon>Metazoa</taxon>
        <taxon>Ecdysozoa</taxon>
        <taxon>Arthropoda</taxon>
        <taxon>Crustacea</taxon>
        <taxon>Branchiopoda</taxon>
        <taxon>Diplostraca</taxon>
        <taxon>Cladocera</taxon>
        <taxon>Anomopoda</taxon>
        <taxon>Daphniidae</taxon>
        <taxon>Daphnia</taxon>
    </lineage>
</organism>
<name>A0A8J2W8F2_9CRUS</name>
<dbReference type="GO" id="GO:0010181">
    <property type="term" value="F:FMN binding"/>
    <property type="evidence" value="ECO:0007669"/>
    <property type="project" value="TreeGrafter"/>
</dbReference>
<evidence type="ECO:0000259" key="6">
    <source>
        <dbReference type="Pfam" id="PF02441"/>
    </source>
</evidence>
<evidence type="ECO:0000256" key="5">
    <source>
        <dbReference type="ARBA" id="ARBA00082063"/>
    </source>
</evidence>
<evidence type="ECO:0000256" key="1">
    <source>
        <dbReference type="ARBA" id="ARBA00022993"/>
    </source>
</evidence>
<dbReference type="FunFam" id="3.40.50.1950:FF:000004">
    <property type="entry name" value="Phosphopantothenoylcysteine decarboxylase"/>
    <property type="match status" value="1"/>
</dbReference>
<dbReference type="PANTHER" id="PTHR14359">
    <property type="entry name" value="HOMO-OLIGOMERIC FLAVIN CONTAINING CYS DECARBOXYLASE FAMILY"/>
    <property type="match status" value="1"/>
</dbReference>
<evidence type="ECO:0000313" key="7">
    <source>
        <dbReference type="EMBL" id="CAH0097991.1"/>
    </source>
</evidence>
<proteinExistence type="inferred from homology"/>
<dbReference type="Proteomes" id="UP000789390">
    <property type="component" value="Unassembled WGS sequence"/>
</dbReference>
<dbReference type="GO" id="GO:0071513">
    <property type="term" value="C:phosphopantothenoylcysteine decarboxylase complex"/>
    <property type="evidence" value="ECO:0007669"/>
    <property type="project" value="TreeGrafter"/>
</dbReference>
<dbReference type="GO" id="GO:0004633">
    <property type="term" value="F:phosphopantothenoylcysteine decarboxylase activity"/>
    <property type="evidence" value="ECO:0007669"/>
    <property type="project" value="TreeGrafter"/>
</dbReference>
<dbReference type="InterPro" id="IPR036551">
    <property type="entry name" value="Flavin_trans-like"/>
</dbReference>
<keyword evidence="8" id="KW-1185">Reference proteome</keyword>
<comment type="similarity">
    <text evidence="2">Belongs to the HFCD (homooligomeric flavin containing Cys decarboxylase) superfamily.</text>
</comment>
<dbReference type="SUPFAM" id="SSF52507">
    <property type="entry name" value="Homo-oligomeric flavin-containing Cys decarboxylases, HFCD"/>
    <property type="match status" value="1"/>
</dbReference>
<protein>
    <recommendedName>
        <fullName evidence="4">Phosphopantothenoylcysteine decarboxylase</fullName>
    </recommendedName>
    <alternativeName>
        <fullName evidence="5">CoaC</fullName>
    </alternativeName>
</protein>
<evidence type="ECO:0000256" key="4">
    <source>
        <dbReference type="ARBA" id="ARBA00070201"/>
    </source>
</evidence>
<evidence type="ECO:0000256" key="2">
    <source>
        <dbReference type="ARBA" id="ARBA00038350"/>
    </source>
</evidence>
<gene>
    <name evidence="7" type="ORF">DGAL_LOCUS38</name>
</gene>
<comment type="caution">
    <text evidence="7">The sequence shown here is derived from an EMBL/GenBank/DDBJ whole genome shotgun (WGS) entry which is preliminary data.</text>
</comment>
<dbReference type="GO" id="GO:0015937">
    <property type="term" value="P:coenzyme A biosynthetic process"/>
    <property type="evidence" value="ECO:0007669"/>
    <property type="project" value="UniProtKB-KW"/>
</dbReference>
<comment type="function">
    <text evidence="3">Catalyzes the decarboxylation of the cysteine moiety of 4-phosphopantothenoylcysteine to form 4'-phosphopantotheine and this reaction forms part of the biosynthesis of coenzyme A.</text>
</comment>
<reference evidence="7" key="1">
    <citation type="submission" date="2021-11" db="EMBL/GenBank/DDBJ databases">
        <authorList>
            <person name="Schell T."/>
        </authorList>
    </citation>
    <scope>NUCLEOTIDE SEQUENCE</scope>
    <source>
        <strain evidence="7">M5</strain>
    </source>
</reference>
<dbReference type="EMBL" id="CAKKLH010000001">
    <property type="protein sequence ID" value="CAH0097991.1"/>
    <property type="molecule type" value="Genomic_DNA"/>
</dbReference>
<dbReference type="AlphaFoldDB" id="A0A8J2W8F2"/>
<dbReference type="InterPro" id="IPR003382">
    <property type="entry name" value="Flavoprotein"/>
</dbReference>
<accession>A0A8J2W8F2</accession>
<dbReference type="Pfam" id="PF02441">
    <property type="entry name" value="Flavoprotein"/>
    <property type="match status" value="1"/>
</dbReference>
<sequence length="181" mass="20257">MKVLIGCTGSVATIKVNELVDQLKNSNFEVQVVATKCAMHFLSKHIINCKVWVDKDEWNMWNERGDPVLHIELRKWADILLLAPLDANSLAKIAHGICDNLLTCTVRAWDLEKPLLFCPAMNTYMWNHPLTAEHILKLKTFGYTEIPCISKTLVCGDTGVGAMAEVKTIVEKVLNLSPKLA</sequence>
<dbReference type="PANTHER" id="PTHR14359:SF6">
    <property type="entry name" value="PHOSPHOPANTOTHENOYLCYSTEINE DECARBOXYLASE"/>
    <property type="match status" value="1"/>
</dbReference>
<dbReference type="Gene3D" id="3.40.50.1950">
    <property type="entry name" value="Flavin prenyltransferase-like"/>
    <property type="match status" value="1"/>
</dbReference>
<evidence type="ECO:0000256" key="3">
    <source>
        <dbReference type="ARBA" id="ARBA00056708"/>
    </source>
</evidence>